<feature type="transmembrane region" description="Helical" evidence="6">
    <location>
        <begin position="139"/>
        <end position="160"/>
    </location>
</feature>
<dbReference type="Gene3D" id="1.20.1250.20">
    <property type="entry name" value="MFS general substrate transporter like domains"/>
    <property type="match status" value="2"/>
</dbReference>
<evidence type="ECO:0000256" key="2">
    <source>
        <dbReference type="ARBA" id="ARBA00022448"/>
    </source>
</evidence>
<feature type="transmembrane region" description="Helical" evidence="6">
    <location>
        <begin position="248"/>
        <end position="272"/>
    </location>
</feature>
<comment type="subcellular location">
    <subcellularLocation>
        <location evidence="1">Membrane</location>
        <topology evidence="1">Multi-pass membrane protein</topology>
    </subcellularLocation>
</comment>
<keyword evidence="2" id="KW-0813">Transport</keyword>
<dbReference type="Pfam" id="PF07690">
    <property type="entry name" value="MFS_1"/>
    <property type="match status" value="2"/>
</dbReference>
<feature type="transmembrane region" description="Helical" evidence="6">
    <location>
        <begin position="172"/>
        <end position="195"/>
    </location>
</feature>
<dbReference type="CDD" id="cd17325">
    <property type="entry name" value="MFS_MdtG_SLC18_like"/>
    <property type="match status" value="1"/>
</dbReference>
<sequence length="447" mass="49544">MSVSGSLARLAVRLVYLNTRFKLMVFRMRMKFRRIRSSDTFVVVAMSLATFTDTFIYGMIVPILPYLLIRDGKSSRDETQKWTSILLAVYGVALLIGSPLVGFISDRIHTRKSPLLVGYIAVALSTSLFLFGNTPALLIVARVFQGLAGAVVGVLSFALIADTARPENRGEFMAYASISFTWGMISGPALGLLTLDIILRLLMNENICKEQRDLPFPTTRSDERSPLLDRPNPPKESLALWDFCEPRFLMIIMVEVTVSSIFSAFETTLPLFTMQTYQWSSTNSGLVFLGVSLPSLLSIPLNRYGRNWNRRRTVAIELVLAIIPLAALRFTEENTPKHQIIFVALVVLVGLFMTTSQAQVMAEVSDTVRAIEAKHDVDSQKSSGMGTGYAFCNMAIAIGQFVGPLVAGFTRIKFGWAGMTFTLAAFSCCVGLLSLIMIRNPLERLDR</sequence>
<gene>
    <name evidence="7" type="ORF">N7476_001922</name>
</gene>
<feature type="transmembrane region" description="Helical" evidence="6">
    <location>
        <begin position="40"/>
        <end position="64"/>
    </location>
</feature>
<feature type="transmembrane region" description="Helical" evidence="6">
    <location>
        <begin position="414"/>
        <end position="438"/>
    </location>
</feature>
<evidence type="ECO:0000313" key="7">
    <source>
        <dbReference type="EMBL" id="KAJ5323322.1"/>
    </source>
</evidence>
<keyword evidence="8" id="KW-1185">Reference proteome</keyword>
<feature type="transmembrane region" description="Helical" evidence="6">
    <location>
        <begin position="116"/>
        <end position="133"/>
    </location>
</feature>
<dbReference type="Proteomes" id="UP001147746">
    <property type="component" value="Unassembled WGS sequence"/>
</dbReference>
<evidence type="ECO:0000256" key="3">
    <source>
        <dbReference type="ARBA" id="ARBA00022692"/>
    </source>
</evidence>
<dbReference type="InterPro" id="IPR036259">
    <property type="entry name" value="MFS_trans_sf"/>
</dbReference>
<dbReference type="GO" id="GO:0016020">
    <property type="term" value="C:membrane"/>
    <property type="evidence" value="ECO:0007669"/>
    <property type="project" value="UniProtKB-SubCell"/>
</dbReference>
<keyword evidence="3 6" id="KW-0812">Transmembrane</keyword>
<dbReference type="GO" id="GO:0022857">
    <property type="term" value="F:transmembrane transporter activity"/>
    <property type="evidence" value="ECO:0007669"/>
    <property type="project" value="InterPro"/>
</dbReference>
<evidence type="ECO:0000256" key="1">
    <source>
        <dbReference type="ARBA" id="ARBA00004141"/>
    </source>
</evidence>
<dbReference type="InterPro" id="IPR020846">
    <property type="entry name" value="MFS_dom"/>
</dbReference>
<comment type="caution">
    <text evidence="7">The sequence shown here is derived from an EMBL/GenBank/DDBJ whole genome shotgun (WGS) entry which is preliminary data.</text>
</comment>
<protein>
    <submittedName>
        <fullName evidence="7">Uncharacterized protein</fullName>
    </submittedName>
</protein>
<reference evidence="7" key="2">
    <citation type="journal article" date="2023" name="IMA Fungus">
        <title>Comparative genomic study of the Penicillium genus elucidates a diverse pangenome and 15 lateral gene transfer events.</title>
        <authorList>
            <person name="Petersen C."/>
            <person name="Sorensen T."/>
            <person name="Nielsen M.R."/>
            <person name="Sondergaard T.E."/>
            <person name="Sorensen J.L."/>
            <person name="Fitzpatrick D.A."/>
            <person name="Frisvad J.C."/>
            <person name="Nielsen K.L."/>
        </authorList>
    </citation>
    <scope>NUCLEOTIDE SEQUENCE</scope>
    <source>
        <strain evidence="7">IBT 21472</strain>
    </source>
</reference>
<dbReference type="InterPro" id="IPR011701">
    <property type="entry name" value="MFS"/>
</dbReference>
<keyword evidence="4 6" id="KW-1133">Transmembrane helix</keyword>
<dbReference type="InterPro" id="IPR050930">
    <property type="entry name" value="MFS_Vesicular_Transporter"/>
</dbReference>
<feature type="transmembrane region" description="Helical" evidence="6">
    <location>
        <begin position="388"/>
        <end position="407"/>
    </location>
</feature>
<dbReference type="PROSITE" id="PS50850">
    <property type="entry name" value="MFS"/>
    <property type="match status" value="1"/>
</dbReference>
<reference evidence="7" key="1">
    <citation type="submission" date="2022-12" db="EMBL/GenBank/DDBJ databases">
        <authorList>
            <person name="Petersen C."/>
        </authorList>
    </citation>
    <scope>NUCLEOTIDE SEQUENCE</scope>
    <source>
        <strain evidence="7">IBT 21472</strain>
    </source>
</reference>
<feature type="transmembrane region" description="Helical" evidence="6">
    <location>
        <begin position="84"/>
        <end position="104"/>
    </location>
</feature>
<keyword evidence="5 6" id="KW-0472">Membrane</keyword>
<feature type="transmembrane region" description="Helical" evidence="6">
    <location>
        <begin position="284"/>
        <end position="301"/>
    </location>
</feature>
<dbReference type="EMBL" id="JAPZBO010000002">
    <property type="protein sequence ID" value="KAJ5323322.1"/>
    <property type="molecule type" value="Genomic_DNA"/>
</dbReference>
<evidence type="ECO:0000256" key="6">
    <source>
        <dbReference type="SAM" id="Phobius"/>
    </source>
</evidence>
<feature type="transmembrane region" description="Helical" evidence="6">
    <location>
        <begin position="340"/>
        <end position="360"/>
    </location>
</feature>
<name>A0A9W9LAP6_9EURO</name>
<evidence type="ECO:0000313" key="8">
    <source>
        <dbReference type="Proteomes" id="UP001147746"/>
    </source>
</evidence>
<dbReference type="PANTHER" id="PTHR23506:SF23">
    <property type="entry name" value="GH10249P"/>
    <property type="match status" value="1"/>
</dbReference>
<dbReference type="PANTHER" id="PTHR23506">
    <property type="entry name" value="GH10249P"/>
    <property type="match status" value="1"/>
</dbReference>
<organism evidence="7 8">
    <name type="scientific">Penicillium atrosanguineum</name>
    <dbReference type="NCBI Taxonomy" id="1132637"/>
    <lineage>
        <taxon>Eukaryota</taxon>
        <taxon>Fungi</taxon>
        <taxon>Dikarya</taxon>
        <taxon>Ascomycota</taxon>
        <taxon>Pezizomycotina</taxon>
        <taxon>Eurotiomycetes</taxon>
        <taxon>Eurotiomycetidae</taxon>
        <taxon>Eurotiales</taxon>
        <taxon>Aspergillaceae</taxon>
        <taxon>Penicillium</taxon>
    </lineage>
</organism>
<dbReference type="AlphaFoldDB" id="A0A9W9LAP6"/>
<proteinExistence type="predicted"/>
<accession>A0A9W9LAP6</accession>
<evidence type="ECO:0000256" key="5">
    <source>
        <dbReference type="ARBA" id="ARBA00023136"/>
    </source>
</evidence>
<dbReference type="SUPFAM" id="SSF103473">
    <property type="entry name" value="MFS general substrate transporter"/>
    <property type="match status" value="1"/>
</dbReference>
<evidence type="ECO:0000256" key="4">
    <source>
        <dbReference type="ARBA" id="ARBA00022989"/>
    </source>
</evidence>